<proteinExistence type="predicted"/>
<keyword evidence="2" id="KW-0812">Transmembrane</keyword>
<dbReference type="RefSeq" id="WP_165326233.1">
    <property type="nucleotide sequence ID" value="NZ_CP049109.1"/>
</dbReference>
<dbReference type="Pfam" id="PF11739">
    <property type="entry name" value="YdbH-like"/>
    <property type="match status" value="1"/>
</dbReference>
<evidence type="ECO:0000313" key="3">
    <source>
        <dbReference type="EMBL" id="QIG79232.1"/>
    </source>
</evidence>
<dbReference type="AlphaFoldDB" id="A0A6G6Y2S9"/>
<organism evidence="3 4">
    <name type="scientific">Stakelama tenebrarum</name>
    <dbReference type="NCBI Taxonomy" id="2711215"/>
    <lineage>
        <taxon>Bacteria</taxon>
        <taxon>Pseudomonadati</taxon>
        <taxon>Pseudomonadota</taxon>
        <taxon>Alphaproteobacteria</taxon>
        <taxon>Sphingomonadales</taxon>
        <taxon>Sphingomonadaceae</taxon>
        <taxon>Stakelama</taxon>
    </lineage>
</organism>
<reference evidence="3 4" key="1">
    <citation type="submission" date="2020-02" db="EMBL/GenBank/DDBJ databases">
        <authorList>
            <person name="Zheng R.K."/>
            <person name="Sun C.M."/>
        </authorList>
    </citation>
    <scope>NUCLEOTIDE SEQUENCE [LARGE SCALE GENOMIC DNA]</scope>
    <source>
        <strain evidence="4">zrk23</strain>
    </source>
</reference>
<dbReference type="InterPro" id="IPR021730">
    <property type="entry name" value="YdbH"/>
</dbReference>
<evidence type="ECO:0000256" key="2">
    <source>
        <dbReference type="SAM" id="Phobius"/>
    </source>
</evidence>
<evidence type="ECO:0000313" key="4">
    <source>
        <dbReference type="Proteomes" id="UP000501568"/>
    </source>
</evidence>
<dbReference type="Proteomes" id="UP000501568">
    <property type="component" value="Chromosome"/>
</dbReference>
<accession>A0A6G6Y2S9</accession>
<feature type="region of interest" description="Disordered" evidence="1">
    <location>
        <begin position="1026"/>
        <end position="1046"/>
    </location>
</feature>
<evidence type="ECO:0000256" key="1">
    <source>
        <dbReference type="SAM" id="MobiDB-lite"/>
    </source>
</evidence>
<sequence>MTETAANEVQQGRRWRGLLRALVALLAVLGIVLAVLWFRRREIADDFIARELASRGVPARYSVEEIGFRTQRLSDVVIGDPADPDLVAEWIEVDIDLFSGARVSAVRLGPARLSARLEDGKLSLGHIDKLMPPPSGKPFALPEMRVDIADLRVRLDSGYGAVGLKISGKGRLDDGFRGRMAAVAPELAVQDCIARDVRIVGDLGIARGAPALRGPVRAAALDCGDVRARGVRGDVELGLDSGFAQWRGDLTMDVDRLAGQGVQAERLGGRLRFEGDATLTSGSFDLDAQRIAAAPGEMDDVRLQGSFRLAEKSIVAGALSADRIAPSRATLASLDGMAQAGAGTPVAPLADKLARAVATAARSARGSGQFSLSVAGGRSIATVTDLALAADSGARVRLTGDPAIRYDSAGGITLNGSLTMDGGDLPEARIALTQAAPGAPIIGQARIAPYAAGNARLTLEPVEFRATSDGVTRIATRATLSGPLPDGQVERLTLPLVARWNGAGRLTVNAACVPAGFERLEFSALTLEATRLTLCPEGAGMVTVSNGRVSGGVRARDMALVGRIGETPLRLSADSGRFTLADANFALAGVETRIGSGDSMTRIDVADLTGIVADGKLGGVFSGAEGQIGQVPLLLSEGAGDWTLAAGKLTLDGGLRVADAAEEPRFNPLESDDILLTLYGNQIEAGGTLHLPEREETVTAVTLEHDLGSGAGQAVLDVRGLRFDPEGLQPAELTRLTYGVIADVRGEVSGQGRIAWNGNEVTSDGSFRTENTDLSAAFGPVTGFSTEIAFGDLLGLATPEGQVQTATVTLLNPGIPVEDGTIRYRLLGEQKIAIEDGRWPFAGGELVLEPTVLDFGQQVEREMVFRAKGVDAARFLQEADFDNLDATGVFDGVLPIVFDSTGGTVKGGRLESRNGGTIAYVGELTQEDLGVWGNYAFQALKSLRYRSLDLEMDGPLDGEMVTRIRFAGVGQGEDAKSDFITRRLTRLPIVFNITIRAKFRQLVRSVQSWYDPSILIETQLPELIEEQRRTAEQPETVQPEESEDVP</sequence>
<keyword evidence="4" id="KW-1185">Reference proteome</keyword>
<gene>
    <name evidence="3" type="ORF">G5C33_05110</name>
</gene>
<feature type="transmembrane region" description="Helical" evidence="2">
    <location>
        <begin position="18"/>
        <end position="38"/>
    </location>
</feature>
<keyword evidence="2" id="KW-0472">Membrane</keyword>
<keyword evidence="2" id="KW-1133">Transmembrane helix</keyword>
<name>A0A6G6Y2S9_9SPHN</name>
<dbReference type="EMBL" id="CP049109">
    <property type="protein sequence ID" value="QIG79232.1"/>
    <property type="molecule type" value="Genomic_DNA"/>
</dbReference>
<dbReference type="KEGG" id="spzr:G5C33_05110"/>
<protein>
    <submittedName>
        <fullName evidence="3">Uncharacterized protein</fullName>
    </submittedName>
</protein>